<dbReference type="AlphaFoldDB" id="A0A0F8WTR4"/>
<sequence>MDEAELRQQFENERIAALKQDEKDIEVLKILSTNLNILREAKPKKQSELARRYAVAITEYEKSLAFFKFYVVDQG</sequence>
<organism evidence="1">
    <name type="scientific">marine sediment metagenome</name>
    <dbReference type="NCBI Taxonomy" id="412755"/>
    <lineage>
        <taxon>unclassified sequences</taxon>
        <taxon>metagenomes</taxon>
        <taxon>ecological metagenomes</taxon>
    </lineage>
</organism>
<name>A0A0F8WTR4_9ZZZZ</name>
<accession>A0A0F8WTR4</accession>
<comment type="caution">
    <text evidence="1">The sequence shown here is derived from an EMBL/GenBank/DDBJ whole genome shotgun (WGS) entry which is preliminary data.</text>
</comment>
<gene>
    <name evidence="1" type="ORF">LCGC14_3111990</name>
</gene>
<evidence type="ECO:0000313" key="1">
    <source>
        <dbReference type="EMBL" id="KKK51735.1"/>
    </source>
</evidence>
<dbReference type="EMBL" id="LAZR01067360">
    <property type="protein sequence ID" value="KKK51735.1"/>
    <property type="molecule type" value="Genomic_DNA"/>
</dbReference>
<reference evidence="1" key="1">
    <citation type="journal article" date="2015" name="Nature">
        <title>Complex archaea that bridge the gap between prokaryotes and eukaryotes.</title>
        <authorList>
            <person name="Spang A."/>
            <person name="Saw J.H."/>
            <person name="Jorgensen S.L."/>
            <person name="Zaremba-Niedzwiedzka K."/>
            <person name="Martijn J."/>
            <person name="Lind A.E."/>
            <person name="van Eijk R."/>
            <person name="Schleper C."/>
            <person name="Guy L."/>
            <person name="Ettema T.J."/>
        </authorList>
    </citation>
    <scope>NUCLEOTIDE SEQUENCE</scope>
</reference>
<proteinExistence type="predicted"/>
<protein>
    <submittedName>
        <fullName evidence="1">Uncharacterized protein</fullName>
    </submittedName>
</protein>